<evidence type="ECO:0000256" key="7">
    <source>
        <dbReference type="ARBA" id="ARBA00037565"/>
    </source>
</evidence>
<organism evidence="12 13">
    <name type="scientific">Ganoderma sinense ZZ0214-1</name>
    <dbReference type="NCBI Taxonomy" id="1077348"/>
    <lineage>
        <taxon>Eukaryota</taxon>
        <taxon>Fungi</taxon>
        <taxon>Dikarya</taxon>
        <taxon>Basidiomycota</taxon>
        <taxon>Agaricomycotina</taxon>
        <taxon>Agaricomycetes</taxon>
        <taxon>Polyporales</taxon>
        <taxon>Polyporaceae</taxon>
        <taxon>Ganoderma</taxon>
    </lineage>
</organism>
<dbReference type="Pfam" id="PF03896">
    <property type="entry name" value="TRAP_alpha"/>
    <property type="match status" value="1"/>
</dbReference>
<keyword evidence="5 10" id="KW-1133">Transmembrane helix</keyword>
<evidence type="ECO:0000313" key="13">
    <source>
        <dbReference type="Proteomes" id="UP000230002"/>
    </source>
</evidence>
<keyword evidence="4" id="KW-0256">Endoplasmic reticulum</keyword>
<evidence type="ECO:0000256" key="6">
    <source>
        <dbReference type="ARBA" id="ARBA00023136"/>
    </source>
</evidence>
<dbReference type="GO" id="GO:0005789">
    <property type="term" value="C:endoplasmic reticulum membrane"/>
    <property type="evidence" value="ECO:0007669"/>
    <property type="project" value="UniProtKB-SubCell"/>
</dbReference>
<comment type="subcellular location">
    <subcellularLocation>
        <location evidence="1">Endoplasmic reticulum membrane</location>
        <topology evidence="1">Single-pass type I membrane protein</topology>
    </subcellularLocation>
</comment>
<dbReference type="EMBL" id="AYKW01000003">
    <property type="protein sequence ID" value="PIL35769.1"/>
    <property type="molecule type" value="Genomic_DNA"/>
</dbReference>
<evidence type="ECO:0000256" key="1">
    <source>
        <dbReference type="ARBA" id="ARBA00004115"/>
    </source>
</evidence>
<comment type="caution">
    <text evidence="12">The sequence shown here is derived from an EMBL/GenBank/DDBJ whole genome shotgun (WGS) entry which is preliminary data.</text>
</comment>
<dbReference type="AlphaFoldDB" id="A0A2G8SPR8"/>
<evidence type="ECO:0000256" key="4">
    <source>
        <dbReference type="ARBA" id="ARBA00022824"/>
    </source>
</evidence>
<reference evidence="12 13" key="1">
    <citation type="journal article" date="2015" name="Sci. Rep.">
        <title>Chromosome-level genome map provides insights into diverse defense mechanisms in the medicinal fungus Ganoderma sinense.</title>
        <authorList>
            <person name="Zhu Y."/>
            <person name="Xu J."/>
            <person name="Sun C."/>
            <person name="Zhou S."/>
            <person name="Xu H."/>
            <person name="Nelson D.R."/>
            <person name="Qian J."/>
            <person name="Song J."/>
            <person name="Luo H."/>
            <person name="Xiang L."/>
            <person name="Li Y."/>
            <person name="Xu Z."/>
            <person name="Ji A."/>
            <person name="Wang L."/>
            <person name="Lu S."/>
            <person name="Hayward A."/>
            <person name="Sun W."/>
            <person name="Li X."/>
            <person name="Schwartz D.C."/>
            <person name="Wang Y."/>
            <person name="Chen S."/>
        </authorList>
    </citation>
    <scope>NUCLEOTIDE SEQUENCE [LARGE SCALE GENOMIC DNA]</scope>
    <source>
        <strain evidence="12 13">ZZ0214-1</strain>
    </source>
</reference>
<dbReference type="STRING" id="1077348.A0A2G8SPR8"/>
<protein>
    <submittedName>
        <fullName evidence="12">Uncharacterized protein</fullName>
    </submittedName>
</protein>
<evidence type="ECO:0000256" key="11">
    <source>
        <dbReference type="SAM" id="SignalP"/>
    </source>
</evidence>
<evidence type="ECO:0000256" key="2">
    <source>
        <dbReference type="ARBA" id="ARBA00022692"/>
    </source>
</evidence>
<name>A0A2G8SPR8_9APHY</name>
<feature type="region of interest" description="Disordered" evidence="9">
    <location>
        <begin position="189"/>
        <end position="253"/>
    </location>
</feature>
<evidence type="ECO:0000313" key="12">
    <source>
        <dbReference type="EMBL" id="PIL35769.1"/>
    </source>
</evidence>
<dbReference type="PANTHER" id="PTHR12924">
    <property type="entry name" value="TRANSLOCON-ASSOCIATED PROTEIN, ALPHA SUBUNIT"/>
    <property type="match status" value="1"/>
</dbReference>
<keyword evidence="6 10" id="KW-0472">Membrane</keyword>
<dbReference type="Proteomes" id="UP000230002">
    <property type="component" value="Unassembled WGS sequence"/>
</dbReference>
<gene>
    <name evidence="12" type="ORF">GSI_02499</name>
</gene>
<evidence type="ECO:0000256" key="3">
    <source>
        <dbReference type="ARBA" id="ARBA00022729"/>
    </source>
</evidence>
<evidence type="ECO:0000256" key="9">
    <source>
        <dbReference type="SAM" id="MobiDB-lite"/>
    </source>
</evidence>
<evidence type="ECO:0000256" key="5">
    <source>
        <dbReference type="ARBA" id="ARBA00022989"/>
    </source>
</evidence>
<keyword evidence="2 10" id="KW-0812">Transmembrane</keyword>
<comment type="similarity">
    <text evidence="8">Belongs to the IRC22 family.</text>
</comment>
<proteinExistence type="inferred from homology"/>
<keyword evidence="13" id="KW-1185">Reference proteome</keyword>
<evidence type="ECO:0000256" key="10">
    <source>
        <dbReference type="SAM" id="Phobius"/>
    </source>
</evidence>
<comment type="function">
    <text evidence="7">Is probably involved in a pathway contributing to genomic integrity.</text>
</comment>
<dbReference type="PANTHER" id="PTHR12924:SF0">
    <property type="entry name" value="TRANSLOCON-ASSOCIATED PROTEIN SUBUNIT ALPHA"/>
    <property type="match status" value="1"/>
</dbReference>
<feature type="transmembrane region" description="Helical" evidence="10">
    <location>
        <begin position="160"/>
        <end position="181"/>
    </location>
</feature>
<sequence>MRLFNFVSFFVGTLALLQNVVASTPDAASGEPVVLAIAQFPETNAFSHVVNGERNAILVSIESKEVERNVTLKNIAGSLHHVQTNKLLKNFTKTDYPIPLIEGAPLQLPYTFHSEFKPGEYKLTVWIEYAVEGKMYRVTAYDSTVTVVEPESSFFDLKLLSTYLIVAGVLSGLGYYTYITLAPQPKKRKARPEVSTPVGTVTATGAGGYEEEWIPEHHLKKSKKAKSSGTATSGDEASGVESATEGRRRKGKK</sequence>
<keyword evidence="3 11" id="KW-0732">Signal</keyword>
<evidence type="ECO:0000256" key="8">
    <source>
        <dbReference type="ARBA" id="ARBA00038311"/>
    </source>
</evidence>
<feature type="chain" id="PRO_5013728658" evidence="11">
    <location>
        <begin position="23"/>
        <end position="253"/>
    </location>
</feature>
<feature type="signal peptide" evidence="11">
    <location>
        <begin position="1"/>
        <end position="22"/>
    </location>
</feature>
<accession>A0A2G8SPR8</accession>
<dbReference type="OrthoDB" id="1926781at2759"/>
<dbReference type="InterPro" id="IPR005595">
    <property type="entry name" value="TRAP_alpha"/>
</dbReference>